<accession>A0A101MKR4</accession>
<sequence>MSKLSVPALESSLTTRISMRWGPETPFETTDTLVITVGEWYVDLRVDKQSGKLDWALAGECLQEDTSPRSVVFTHEIDSHHNFNISNPCPFIPLPNGDDLETGTMARRDIPGAPMTDYEEVWRYLPFREGPEAPGHSLSWILESDEGVLEEGQHQVTKVFLAQIGGSYLVLHQKQIHVVGQTPLRGRGVQITGEDVSARREEWADGHWEVKYALGPGYDGLPSMANGLDVEMRGRKSGEKVTIGGCDFIVRAYAAHAPRKARVRQVLDTIAPTGLLPGRK</sequence>
<reference evidence="1 2" key="1">
    <citation type="submission" date="2015-10" db="EMBL/GenBank/DDBJ databases">
        <title>Genome sequencing of Penicillium freii.</title>
        <authorList>
            <person name="Nguyen H.D."/>
            <person name="Visagie C.M."/>
            <person name="Seifert K.A."/>
        </authorList>
    </citation>
    <scope>NUCLEOTIDE SEQUENCE [LARGE SCALE GENOMIC DNA]</scope>
    <source>
        <strain evidence="1 2">DAOM 242723</strain>
    </source>
</reference>
<dbReference type="Pfam" id="PF16815">
    <property type="entry name" value="HRI1"/>
    <property type="match status" value="1"/>
</dbReference>
<dbReference type="AlphaFoldDB" id="A0A101MKR4"/>
<evidence type="ECO:0000313" key="1">
    <source>
        <dbReference type="EMBL" id="KUM62382.1"/>
    </source>
</evidence>
<dbReference type="InterPro" id="IPR043047">
    <property type="entry name" value="Hri1_N_sf"/>
</dbReference>
<dbReference type="InterPro" id="IPR031818">
    <property type="entry name" value="Hri1"/>
</dbReference>
<organism evidence="1 2">
    <name type="scientific">Penicillium freii</name>
    <dbReference type="NCBI Taxonomy" id="48697"/>
    <lineage>
        <taxon>Eukaryota</taxon>
        <taxon>Fungi</taxon>
        <taxon>Dikarya</taxon>
        <taxon>Ascomycota</taxon>
        <taxon>Pezizomycotina</taxon>
        <taxon>Eurotiomycetes</taxon>
        <taxon>Eurotiomycetidae</taxon>
        <taxon>Eurotiales</taxon>
        <taxon>Aspergillaceae</taxon>
        <taxon>Penicillium</taxon>
    </lineage>
</organism>
<evidence type="ECO:0008006" key="3">
    <source>
        <dbReference type="Google" id="ProtNLM"/>
    </source>
</evidence>
<name>A0A101MKR4_PENFR</name>
<dbReference type="STRING" id="48697.A0A101MKR4"/>
<dbReference type="Proteomes" id="UP000055045">
    <property type="component" value="Unassembled WGS sequence"/>
</dbReference>
<dbReference type="Gene3D" id="2.40.128.320">
    <property type="entry name" value="Protein HRI1, N-terminal domain"/>
    <property type="match status" value="1"/>
</dbReference>
<comment type="caution">
    <text evidence="1">The sequence shown here is derived from an EMBL/GenBank/DDBJ whole genome shotgun (WGS) entry which is preliminary data.</text>
</comment>
<gene>
    <name evidence="1" type="ORF">ACN42_g4731</name>
</gene>
<protein>
    <recommendedName>
        <fullName evidence="3">Protein HRI1</fullName>
    </recommendedName>
</protein>
<proteinExistence type="predicted"/>
<keyword evidence="2" id="KW-1185">Reference proteome</keyword>
<dbReference type="EMBL" id="LLXE01000102">
    <property type="protein sequence ID" value="KUM62382.1"/>
    <property type="molecule type" value="Genomic_DNA"/>
</dbReference>
<evidence type="ECO:0000313" key="2">
    <source>
        <dbReference type="Proteomes" id="UP000055045"/>
    </source>
</evidence>